<name>A0A9X4NSY2_9BURK</name>
<sequence>MPSTSQRSSAWITAINTLPADIRPDVDAMWEQGGFLSANQVGTILGKLGAQAEIGTLMMQLLPVAQTYAVVPVSHYQVGAVAAGMPVPGTGWASLYLGANFEFSDVALSFTVHAEQAATNNAWLHGEAGLQALAISAAPCGYCRQFLYELVSAQQLNILLPPVPANPNNPYAYTMTPLTTFLPDAFGPSDLGITGGLMDPKLCTHAVSLPGGAPSDPVIAAALAAAQGCYAPYPTDTAYGYAGIAVQLNDGSIYAGRNAENAAYNPSLSPLESALAFMNMNQLQGATRSVSRCVLVEVPTLSSQQSASAAVLAAYAPGVPLEYCAATSP</sequence>
<dbReference type="SUPFAM" id="SSF53927">
    <property type="entry name" value="Cytidine deaminase-like"/>
    <property type="match status" value="2"/>
</dbReference>
<dbReference type="PANTHER" id="PTHR11644:SF2">
    <property type="entry name" value="CYTIDINE DEAMINASE"/>
    <property type="match status" value="1"/>
</dbReference>
<evidence type="ECO:0000256" key="2">
    <source>
        <dbReference type="ARBA" id="ARBA00011738"/>
    </source>
</evidence>
<dbReference type="NCBIfam" id="NF006537">
    <property type="entry name" value="PRK09027.1"/>
    <property type="match status" value="1"/>
</dbReference>
<dbReference type="GO" id="GO:0005829">
    <property type="term" value="C:cytosol"/>
    <property type="evidence" value="ECO:0007669"/>
    <property type="project" value="TreeGrafter"/>
</dbReference>
<comment type="similarity">
    <text evidence="1">Belongs to the cytidine and deoxycytidylate deaminase family.</text>
</comment>
<feature type="domain" description="CMP/dCMP-type deaminase" evidence="6">
    <location>
        <begin position="53"/>
        <end position="189"/>
    </location>
</feature>
<dbReference type="PROSITE" id="PS51747">
    <property type="entry name" value="CYT_DCMP_DEAMINASES_2"/>
    <property type="match status" value="2"/>
</dbReference>
<dbReference type="Gene3D" id="3.40.140.10">
    <property type="entry name" value="Cytidine Deaminase, domain 2"/>
    <property type="match status" value="2"/>
</dbReference>
<gene>
    <name evidence="7" type="ORF">H010_10186</name>
</gene>
<dbReference type="InterPro" id="IPR002125">
    <property type="entry name" value="CMP_dCMP_dom"/>
</dbReference>
<dbReference type="OrthoDB" id="9795347at2"/>
<protein>
    <submittedName>
        <fullName evidence="7">Cytidine deaminase</fullName>
        <ecNumber evidence="7">3.5.4.5</ecNumber>
    </submittedName>
</protein>
<feature type="active site" description="Proton donor" evidence="3">
    <location>
        <position position="115"/>
    </location>
</feature>
<evidence type="ECO:0000256" key="3">
    <source>
        <dbReference type="PIRSR" id="PIRSR006334-1"/>
    </source>
</evidence>
<reference evidence="7" key="1">
    <citation type="submission" date="2013-01" db="EMBL/GenBank/DDBJ databases">
        <title>Genome draft of Hydrogenophaga taeniospiralis 2K1.</title>
        <authorList>
            <person name="Gomila M."/>
            <person name="Lalucat J."/>
        </authorList>
    </citation>
    <scope>NUCLEOTIDE SEQUENCE</scope>
    <source>
        <strain evidence="7">CCUG 15921</strain>
    </source>
</reference>
<dbReference type="PANTHER" id="PTHR11644">
    <property type="entry name" value="CYTIDINE DEAMINASE"/>
    <property type="match status" value="1"/>
</dbReference>
<keyword evidence="7" id="KW-0378">Hydrolase</keyword>
<evidence type="ECO:0000313" key="7">
    <source>
        <dbReference type="EMBL" id="MDG5975621.1"/>
    </source>
</evidence>
<comment type="caution">
    <text evidence="7">The sequence shown here is derived from an EMBL/GenBank/DDBJ whole genome shotgun (WGS) entry which is preliminary data.</text>
</comment>
<dbReference type="Pfam" id="PF00383">
    <property type="entry name" value="dCMP_cyt_deam_1"/>
    <property type="match status" value="1"/>
</dbReference>
<dbReference type="GO" id="GO:0055086">
    <property type="term" value="P:nucleobase-containing small molecule metabolic process"/>
    <property type="evidence" value="ECO:0007669"/>
    <property type="project" value="UniProtKB-ARBA"/>
</dbReference>
<comment type="cofactor">
    <cofactor evidence="5">
        <name>Zn(2+)</name>
        <dbReference type="ChEBI" id="CHEBI:29105"/>
    </cofactor>
    <text evidence="5">Binds 1 zinc ion.</text>
</comment>
<dbReference type="InterPro" id="IPR013171">
    <property type="entry name" value="Cyd/dCyd_deaminase_Zn-bd"/>
</dbReference>
<accession>A0A9X4NSY2</accession>
<keyword evidence="8" id="KW-1185">Reference proteome</keyword>
<dbReference type="EMBL" id="AOGK01000007">
    <property type="protein sequence ID" value="MDG5975621.1"/>
    <property type="molecule type" value="Genomic_DNA"/>
</dbReference>
<evidence type="ECO:0000256" key="5">
    <source>
        <dbReference type="PIRSR" id="PIRSR006334-3"/>
    </source>
</evidence>
<dbReference type="GO" id="GO:0072527">
    <property type="term" value="P:pyrimidine-containing compound metabolic process"/>
    <property type="evidence" value="ECO:0007669"/>
    <property type="project" value="UniProtKB-ARBA"/>
</dbReference>
<comment type="subunit">
    <text evidence="2">Homodimer.</text>
</comment>
<organism evidence="7 8">
    <name type="scientific">Hydrogenophaga taeniospiralis CCUG 15921</name>
    <dbReference type="NCBI Taxonomy" id="1281780"/>
    <lineage>
        <taxon>Bacteria</taxon>
        <taxon>Pseudomonadati</taxon>
        <taxon>Pseudomonadota</taxon>
        <taxon>Betaproteobacteria</taxon>
        <taxon>Burkholderiales</taxon>
        <taxon>Comamonadaceae</taxon>
        <taxon>Hydrogenophaga</taxon>
    </lineage>
</organism>
<keyword evidence="5" id="KW-0479">Metal-binding</keyword>
<dbReference type="Pfam" id="PF08211">
    <property type="entry name" value="dCMP_cyt_deam_2"/>
    <property type="match status" value="1"/>
</dbReference>
<evidence type="ECO:0000256" key="4">
    <source>
        <dbReference type="PIRSR" id="PIRSR006334-2"/>
    </source>
</evidence>
<dbReference type="GO" id="GO:0008270">
    <property type="term" value="F:zinc ion binding"/>
    <property type="evidence" value="ECO:0007669"/>
    <property type="project" value="InterPro"/>
</dbReference>
<feature type="binding site" evidence="5">
    <location>
        <position position="140"/>
    </location>
    <ligand>
        <name>Zn(2+)</name>
        <dbReference type="ChEBI" id="CHEBI:29105"/>
        <note>catalytic</note>
    </ligand>
</feature>
<dbReference type="RefSeq" id="WP_068171374.1">
    <property type="nucleotide sequence ID" value="NZ_AOGK01000007.1"/>
</dbReference>
<dbReference type="InterPro" id="IPR050202">
    <property type="entry name" value="Cyt/Deoxycyt_deaminase"/>
</dbReference>
<evidence type="ECO:0000313" key="8">
    <source>
        <dbReference type="Proteomes" id="UP001152876"/>
    </source>
</evidence>
<evidence type="ECO:0000259" key="6">
    <source>
        <dbReference type="PROSITE" id="PS51747"/>
    </source>
</evidence>
<dbReference type="PIRSF" id="PIRSF006334">
    <property type="entry name" value="Cdd_plus_pseudo"/>
    <property type="match status" value="1"/>
</dbReference>
<dbReference type="InterPro" id="IPR016193">
    <property type="entry name" value="Cytidine_deaminase-like"/>
</dbReference>
<dbReference type="GO" id="GO:0004126">
    <property type="term" value="F:cytidine deaminase activity"/>
    <property type="evidence" value="ECO:0007669"/>
    <property type="project" value="UniProtKB-EC"/>
</dbReference>
<evidence type="ECO:0000256" key="1">
    <source>
        <dbReference type="ARBA" id="ARBA00006576"/>
    </source>
</evidence>
<dbReference type="CDD" id="cd01283">
    <property type="entry name" value="cytidine_deaminase"/>
    <property type="match status" value="1"/>
</dbReference>
<keyword evidence="5" id="KW-0862">Zinc</keyword>
<feature type="binding site" evidence="4">
    <location>
        <begin position="100"/>
        <end position="102"/>
    </location>
    <ligand>
        <name>substrate</name>
    </ligand>
</feature>
<proteinExistence type="inferred from homology"/>
<feature type="domain" description="CMP/dCMP-type deaminase" evidence="6">
    <location>
        <begin position="213"/>
        <end position="329"/>
    </location>
</feature>
<dbReference type="Proteomes" id="UP001152876">
    <property type="component" value="Unassembled WGS sequence"/>
</dbReference>
<dbReference type="EC" id="3.5.4.5" evidence="7"/>
<feature type="binding site" evidence="5">
    <location>
        <position position="113"/>
    </location>
    <ligand>
        <name>Zn(2+)</name>
        <dbReference type="ChEBI" id="CHEBI:29105"/>
        <note>catalytic</note>
    </ligand>
</feature>
<feature type="binding site" evidence="5">
    <location>
        <position position="143"/>
    </location>
    <ligand>
        <name>Zn(2+)</name>
        <dbReference type="ChEBI" id="CHEBI:29105"/>
        <note>catalytic</note>
    </ligand>
</feature>
<dbReference type="AlphaFoldDB" id="A0A9X4NSY2"/>